<feature type="binding site" evidence="8">
    <location>
        <position position="148"/>
    </location>
    <ligand>
        <name>ATP</name>
        <dbReference type="ChEBI" id="CHEBI:30616"/>
    </ligand>
</feature>
<dbReference type="SUPFAM" id="SSF52540">
    <property type="entry name" value="P-loop containing nucleoside triphosphate hydrolases"/>
    <property type="match status" value="1"/>
</dbReference>
<evidence type="ECO:0000256" key="9">
    <source>
        <dbReference type="NCBIfam" id="TIGR00362"/>
    </source>
</evidence>
<dbReference type="InterPro" id="IPR013159">
    <property type="entry name" value="DnaA_C"/>
</dbReference>
<sequence length="442" mass="50742">MATSQAQEILSNLEKEILPTEYSRYIKNLKFNDKNSTPEFFIYNATNEFIAKYTQTKYGTKIKELIKKQFGLNDVIVKITSKAKISPKEKVKIISEKPKSTILSENYNFENFIIGDSNKFAFECSVSVAKEPGIRFNPLFIYGPSGLGKTHLLQSIGNYCIKKGKTVICVTSEQFANDFVFNLKNNSIDKFKQKYRNCDVLLIDDIQFLIGRDKAQEELFYTFNELKDKNCQIVLTNDLPPKFLKGFENRLTTRFESGIIANITPPNLETKIAIINKKSEENRVRIPHDVVEYIAANMGDNIREIEGAINKLNAYSSILRTKITLEFTKSTLQDQIHQKYSSVSLEHVIEVISKELNVKPSELKSKTRAKNVVEARQICIYLTKQLTQNSMPKIAAFFNLKDHSAISKNIKKINELIQTDEMLKIKIEELKNKITKKDKNEI</sequence>
<dbReference type="Gene3D" id="1.10.1750.10">
    <property type="match status" value="1"/>
</dbReference>
<feature type="region of interest" description="Domain IV, binds dsDNA" evidence="8">
    <location>
        <begin position="317"/>
        <end position="442"/>
    </location>
</feature>
<evidence type="ECO:0000256" key="10">
    <source>
        <dbReference type="RuleBase" id="RU000577"/>
    </source>
</evidence>
<evidence type="ECO:0000256" key="8">
    <source>
        <dbReference type="HAMAP-Rule" id="MF_00377"/>
    </source>
</evidence>
<comment type="function">
    <text evidence="8 10">Plays an essential role in the initiation and regulation of chromosomal replication. ATP-DnaA binds to the origin of replication (oriC) to initiate formation of the DNA replication initiation complex once per cell cycle. Binds the DnaA box (a 9 base pair repeat at the origin) and separates the double-stranded (ds)DNA. Forms a right-handed helical filament on oriC DNA; dsDNA binds to the exterior of the filament while single-stranded (ss)DNA is stabiized in the filament's interior. The ATP-DnaA-oriC complex binds and stabilizes one strand of the AT-rich DNA unwinding element (DUE), permitting loading of DNA polymerase. After initiation quickly degrades to an ADP-DnaA complex that is not apt for DNA replication. Binds acidic phospholipids.</text>
</comment>
<keyword evidence="15" id="KW-1185">Reference proteome</keyword>
<dbReference type="InterPro" id="IPR038454">
    <property type="entry name" value="DnaA_N_sf"/>
</dbReference>
<comment type="caution">
    <text evidence="14">The sequence shown here is derived from an EMBL/GenBank/DDBJ whole genome shotgun (WGS) entry which is preliminary data.</text>
</comment>
<keyword evidence="3 8" id="KW-0235">DNA replication</keyword>
<proteinExistence type="inferred from homology"/>
<evidence type="ECO:0000256" key="6">
    <source>
        <dbReference type="ARBA" id="ARBA00023121"/>
    </source>
</evidence>
<dbReference type="PANTHER" id="PTHR30050:SF2">
    <property type="entry name" value="CHROMOSOMAL REPLICATION INITIATOR PROTEIN DNAA"/>
    <property type="match status" value="1"/>
</dbReference>
<feature type="binding site" evidence="8">
    <location>
        <position position="149"/>
    </location>
    <ligand>
        <name>ATP</name>
        <dbReference type="ChEBI" id="CHEBI:30616"/>
    </ligand>
</feature>
<dbReference type="Gene3D" id="1.10.8.60">
    <property type="match status" value="1"/>
</dbReference>
<keyword evidence="5 8" id="KW-0067">ATP-binding</keyword>
<dbReference type="AlphaFoldDB" id="C8PKQ3"/>
<reference evidence="14 15" key="1">
    <citation type="submission" date="2009-07" db="EMBL/GenBank/DDBJ databases">
        <authorList>
            <person name="Madupu R."/>
            <person name="Sebastian Y."/>
            <person name="Durkin A.S."/>
            <person name="Torralba M."/>
            <person name="Methe B."/>
            <person name="Sutton G.G."/>
            <person name="Strausberg R.L."/>
            <person name="Nelson K.E."/>
        </authorList>
    </citation>
    <scope>NUCLEOTIDE SEQUENCE [LARGE SCALE GENOMIC DNA]</scope>
    <source>
        <strain evidence="14 15">RM3268</strain>
    </source>
</reference>
<evidence type="ECO:0000313" key="15">
    <source>
        <dbReference type="Proteomes" id="UP000005709"/>
    </source>
</evidence>
<feature type="domain" description="AAA+ ATPase" evidence="12">
    <location>
        <begin position="135"/>
        <end position="261"/>
    </location>
</feature>
<comment type="domain">
    <text evidence="8">Domain I is involved in oligomerization and binding regulators, domain II is flexibile and of varying length in different bacteria, domain III forms the AAA+ region, while domain IV binds dsDNA.</text>
</comment>
<dbReference type="OrthoDB" id="9807019at2"/>
<dbReference type="InterPro" id="IPR013317">
    <property type="entry name" value="DnaA_dom"/>
</dbReference>
<dbReference type="HAMAP" id="MF_00377">
    <property type="entry name" value="DnaA_bact"/>
    <property type="match status" value="1"/>
</dbReference>
<evidence type="ECO:0000256" key="5">
    <source>
        <dbReference type="ARBA" id="ARBA00022840"/>
    </source>
</evidence>
<feature type="domain" description="Chromosomal replication initiator DnaA C-terminal" evidence="13">
    <location>
        <begin position="344"/>
        <end position="413"/>
    </location>
</feature>
<comment type="caution">
    <text evidence="8">Lacks conserved residue(s) required for the propagation of feature annotation.</text>
</comment>
<keyword evidence="7 8" id="KW-0238">DNA-binding</keyword>
<dbReference type="InterPro" id="IPR020591">
    <property type="entry name" value="Chromosome_initiator_DnaA-like"/>
</dbReference>
<dbReference type="InterPro" id="IPR024633">
    <property type="entry name" value="DnaA_N_dom"/>
</dbReference>
<keyword evidence="2 8" id="KW-0963">Cytoplasm</keyword>
<dbReference type="SMART" id="SM00382">
    <property type="entry name" value="AAA"/>
    <property type="match status" value="1"/>
</dbReference>
<evidence type="ECO:0000256" key="4">
    <source>
        <dbReference type="ARBA" id="ARBA00022741"/>
    </source>
</evidence>
<keyword evidence="4 8" id="KW-0547">Nucleotide-binding</keyword>
<dbReference type="InterPro" id="IPR003593">
    <property type="entry name" value="AAA+_ATPase"/>
</dbReference>
<dbReference type="Gene3D" id="3.40.50.300">
    <property type="entry name" value="P-loop containing nucleotide triphosphate hydrolases"/>
    <property type="match status" value="1"/>
</dbReference>
<dbReference type="eggNOG" id="COG0593">
    <property type="taxonomic scope" value="Bacteria"/>
</dbReference>
<name>C8PKQ3_9BACT</name>
<dbReference type="InterPro" id="IPR001957">
    <property type="entry name" value="Chromosome_initiator_DnaA"/>
</dbReference>
<dbReference type="STRING" id="824.CGRAC_0001"/>
<dbReference type="GO" id="GO:0005524">
    <property type="term" value="F:ATP binding"/>
    <property type="evidence" value="ECO:0007669"/>
    <property type="project" value="UniProtKB-UniRule"/>
</dbReference>
<dbReference type="InterPro" id="IPR027417">
    <property type="entry name" value="P-loop_NTPase"/>
</dbReference>
<keyword evidence="6 8" id="KW-0446">Lipid-binding</keyword>
<comment type="similarity">
    <text evidence="1 8 11">Belongs to the DnaA family.</text>
</comment>
<dbReference type="InterPro" id="IPR010921">
    <property type="entry name" value="Trp_repressor/repl_initiator"/>
</dbReference>
<evidence type="ECO:0000256" key="11">
    <source>
        <dbReference type="RuleBase" id="RU004227"/>
    </source>
</evidence>
<dbReference type="InterPro" id="IPR018312">
    <property type="entry name" value="Chromosome_initiator_DnaA_CS"/>
</dbReference>
<dbReference type="Proteomes" id="UP000005709">
    <property type="component" value="Unassembled WGS sequence"/>
</dbReference>
<dbReference type="Gene3D" id="3.30.300.180">
    <property type="match status" value="1"/>
</dbReference>
<feature type="binding site" evidence="8">
    <location>
        <position position="146"/>
    </location>
    <ligand>
        <name>ATP</name>
        <dbReference type="ChEBI" id="CHEBI:30616"/>
    </ligand>
</feature>
<gene>
    <name evidence="8 14" type="primary">dnaA</name>
    <name evidence="14" type="ORF">CAMGR0001_0275</name>
</gene>
<dbReference type="GO" id="GO:0006270">
    <property type="term" value="P:DNA replication initiation"/>
    <property type="evidence" value="ECO:0007669"/>
    <property type="project" value="UniProtKB-UniRule"/>
</dbReference>
<dbReference type="SUPFAM" id="SSF48295">
    <property type="entry name" value="TrpR-like"/>
    <property type="match status" value="1"/>
</dbReference>
<dbReference type="CDD" id="cd00009">
    <property type="entry name" value="AAA"/>
    <property type="match status" value="1"/>
</dbReference>
<dbReference type="SMART" id="SM00760">
    <property type="entry name" value="Bac_DnaA_C"/>
    <property type="match status" value="1"/>
</dbReference>
<dbReference type="Pfam" id="PF00308">
    <property type="entry name" value="Bac_DnaA"/>
    <property type="match status" value="1"/>
</dbReference>
<dbReference type="PANTHER" id="PTHR30050">
    <property type="entry name" value="CHROMOSOMAL REPLICATION INITIATOR PROTEIN DNAA"/>
    <property type="match status" value="1"/>
</dbReference>
<dbReference type="PROSITE" id="PS01008">
    <property type="entry name" value="DNAA"/>
    <property type="match status" value="1"/>
</dbReference>
<evidence type="ECO:0000256" key="3">
    <source>
        <dbReference type="ARBA" id="ARBA00022705"/>
    </source>
</evidence>
<feature type="region of interest" description="Domain I, interacts with DnaA modulators" evidence="8">
    <location>
        <begin position="1"/>
        <end position="81"/>
    </location>
</feature>
<dbReference type="GO" id="GO:0003688">
    <property type="term" value="F:DNA replication origin binding"/>
    <property type="evidence" value="ECO:0007669"/>
    <property type="project" value="UniProtKB-UniRule"/>
</dbReference>
<dbReference type="RefSeq" id="WP_005872941.1">
    <property type="nucleotide sequence ID" value="NZ_ACYG01000030.1"/>
</dbReference>
<organism evidence="14 15">
    <name type="scientific">Campylobacter gracilis RM3268</name>
    <dbReference type="NCBI Taxonomy" id="553220"/>
    <lineage>
        <taxon>Bacteria</taxon>
        <taxon>Pseudomonadati</taxon>
        <taxon>Campylobacterota</taxon>
        <taxon>Epsilonproteobacteria</taxon>
        <taxon>Campylobacterales</taxon>
        <taxon>Campylobacteraceae</taxon>
        <taxon>Campylobacter</taxon>
    </lineage>
</organism>
<dbReference type="Pfam" id="PF08299">
    <property type="entry name" value="Bac_DnaA_C"/>
    <property type="match status" value="1"/>
</dbReference>
<evidence type="ECO:0000259" key="12">
    <source>
        <dbReference type="SMART" id="SM00382"/>
    </source>
</evidence>
<evidence type="ECO:0000256" key="7">
    <source>
        <dbReference type="ARBA" id="ARBA00023125"/>
    </source>
</evidence>
<evidence type="ECO:0000256" key="1">
    <source>
        <dbReference type="ARBA" id="ARBA00006583"/>
    </source>
</evidence>
<dbReference type="PRINTS" id="PR00051">
    <property type="entry name" value="DNAA"/>
</dbReference>
<evidence type="ECO:0000259" key="13">
    <source>
        <dbReference type="SMART" id="SM00760"/>
    </source>
</evidence>
<dbReference type="GO" id="GO:0008289">
    <property type="term" value="F:lipid binding"/>
    <property type="evidence" value="ECO:0007669"/>
    <property type="project" value="UniProtKB-KW"/>
</dbReference>
<dbReference type="GO" id="GO:0005886">
    <property type="term" value="C:plasma membrane"/>
    <property type="evidence" value="ECO:0007669"/>
    <property type="project" value="TreeGrafter"/>
</dbReference>
<dbReference type="GO" id="GO:0005737">
    <property type="term" value="C:cytoplasm"/>
    <property type="evidence" value="ECO:0007669"/>
    <property type="project" value="UniProtKB-SubCell"/>
</dbReference>
<comment type="subunit">
    <text evidence="8">Oligomerizes as a right-handed, spiral filament on DNA at oriC.</text>
</comment>
<dbReference type="CDD" id="cd06571">
    <property type="entry name" value="Bac_DnaA_C"/>
    <property type="match status" value="1"/>
</dbReference>
<evidence type="ECO:0000256" key="2">
    <source>
        <dbReference type="ARBA" id="ARBA00022490"/>
    </source>
</evidence>
<accession>C8PKQ3</accession>
<dbReference type="GO" id="GO:0006275">
    <property type="term" value="P:regulation of DNA replication"/>
    <property type="evidence" value="ECO:0007669"/>
    <property type="project" value="UniProtKB-UniRule"/>
</dbReference>
<dbReference type="FunFam" id="3.40.50.300:FF:000668">
    <property type="entry name" value="Chromosomal replication initiator protein DnaA"/>
    <property type="match status" value="1"/>
</dbReference>
<dbReference type="EMBL" id="ACYG01000030">
    <property type="protein sequence ID" value="EEV16662.1"/>
    <property type="molecule type" value="Genomic_DNA"/>
</dbReference>
<dbReference type="NCBIfam" id="TIGR00362">
    <property type="entry name" value="DnaA"/>
    <property type="match status" value="1"/>
</dbReference>
<comment type="subcellular location">
    <subcellularLocation>
        <location evidence="8">Cytoplasm</location>
    </subcellularLocation>
</comment>
<dbReference type="Pfam" id="PF11638">
    <property type="entry name" value="DnaA_N"/>
    <property type="match status" value="1"/>
</dbReference>
<protein>
    <recommendedName>
        <fullName evidence="8 9">Chromosomal replication initiator protein DnaA</fullName>
    </recommendedName>
</protein>
<feature type="binding site" evidence="8">
    <location>
        <position position="150"/>
    </location>
    <ligand>
        <name>ATP</name>
        <dbReference type="ChEBI" id="CHEBI:30616"/>
    </ligand>
</feature>
<evidence type="ECO:0000313" key="14">
    <source>
        <dbReference type="EMBL" id="EEV16662.1"/>
    </source>
</evidence>